<evidence type="ECO:0000313" key="1">
    <source>
        <dbReference type="EMBL" id="CAJ1066455.1"/>
    </source>
</evidence>
<keyword evidence="2" id="KW-1185">Reference proteome</keyword>
<dbReference type="AlphaFoldDB" id="A0AAV1FYW6"/>
<organism evidence="1 2">
    <name type="scientific">Xyrichtys novacula</name>
    <name type="common">Pearly razorfish</name>
    <name type="synonym">Hemipteronotus novacula</name>
    <dbReference type="NCBI Taxonomy" id="13765"/>
    <lineage>
        <taxon>Eukaryota</taxon>
        <taxon>Metazoa</taxon>
        <taxon>Chordata</taxon>
        <taxon>Craniata</taxon>
        <taxon>Vertebrata</taxon>
        <taxon>Euteleostomi</taxon>
        <taxon>Actinopterygii</taxon>
        <taxon>Neopterygii</taxon>
        <taxon>Teleostei</taxon>
        <taxon>Neoteleostei</taxon>
        <taxon>Acanthomorphata</taxon>
        <taxon>Eupercaria</taxon>
        <taxon>Labriformes</taxon>
        <taxon>Labridae</taxon>
        <taxon>Xyrichtys</taxon>
    </lineage>
</organism>
<dbReference type="Proteomes" id="UP001178508">
    <property type="component" value="Chromosome 11"/>
</dbReference>
<dbReference type="EMBL" id="OY660874">
    <property type="protein sequence ID" value="CAJ1066455.1"/>
    <property type="molecule type" value="Genomic_DNA"/>
</dbReference>
<sequence length="136" mass="14988">MTVRGQLTPALPCSLERRSGWHRIRDTAGGPLELCFSLTVLHALTSWRVEASSSAETANTFEKALQLPTSHDMSCSPSRGPSCLIQYQLSRRDLQCQHILQTFQNRALRHAGDDRGLCKHCQASQVNCTLPGGAEL</sequence>
<reference evidence="1" key="1">
    <citation type="submission" date="2023-08" db="EMBL/GenBank/DDBJ databases">
        <authorList>
            <person name="Alioto T."/>
            <person name="Alioto T."/>
            <person name="Gomez Garrido J."/>
        </authorList>
    </citation>
    <scope>NUCLEOTIDE SEQUENCE</scope>
</reference>
<proteinExistence type="predicted"/>
<evidence type="ECO:0000313" key="2">
    <source>
        <dbReference type="Proteomes" id="UP001178508"/>
    </source>
</evidence>
<name>A0AAV1FYW6_XYRNO</name>
<protein>
    <submittedName>
        <fullName evidence="1">Uncharacterized protein</fullName>
    </submittedName>
</protein>
<gene>
    <name evidence="1" type="ORF">XNOV1_A013960</name>
</gene>
<accession>A0AAV1FYW6</accession>